<proteinExistence type="inferred from homology"/>
<keyword evidence="3 7" id="KW-0479">Metal-binding</keyword>
<keyword evidence="5 7" id="KW-0408">Iron</keyword>
<evidence type="ECO:0000313" key="9">
    <source>
        <dbReference type="EMBL" id="KAG1308957.1"/>
    </source>
</evidence>
<reference evidence="9" key="1">
    <citation type="journal article" date="2020" name="Microb. Genom.">
        <title>Genetic diversity of clinical and environmental Mucorales isolates obtained from an investigation of mucormycosis cases among solid organ transplant recipients.</title>
        <authorList>
            <person name="Nguyen M.H."/>
            <person name="Kaul D."/>
            <person name="Muto C."/>
            <person name="Cheng S.J."/>
            <person name="Richter R.A."/>
            <person name="Bruno V.M."/>
            <person name="Liu G."/>
            <person name="Beyhan S."/>
            <person name="Sundermann A.J."/>
            <person name="Mounaud S."/>
            <person name="Pasculle A.W."/>
            <person name="Nierman W.C."/>
            <person name="Driscoll E."/>
            <person name="Cumbie R."/>
            <person name="Clancy C.J."/>
            <person name="Dupont C.L."/>
        </authorList>
    </citation>
    <scope>NUCLEOTIDE SEQUENCE</scope>
    <source>
        <strain evidence="9">GL11</strain>
    </source>
</reference>
<keyword evidence="2 7" id="KW-0349">Heme</keyword>
<evidence type="ECO:0000256" key="3">
    <source>
        <dbReference type="ARBA" id="ARBA00022723"/>
    </source>
</evidence>
<dbReference type="Pfam" id="PF00067">
    <property type="entry name" value="p450"/>
    <property type="match status" value="1"/>
</dbReference>
<evidence type="ECO:0008006" key="11">
    <source>
        <dbReference type="Google" id="ProtNLM"/>
    </source>
</evidence>
<comment type="similarity">
    <text evidence="1 8">Belongs to the cytochrome P450 family.</text>
</comment>
<dbReference type="Proteomes" id="UP000716291">
    <property type="component" value="Unassembled WGS sequence"/>
</dbReference>
<evidence type="ECO:0000256" key="5">
    <source>
        <dbReference type="ARBA" id="ARBA00023004"/>
    </source>
</evidence>
<keyword evidence="6 8" id="KW-0503">Monooxygenase</keyword>
<dbReference type="InterPro" id="IPR036396">
    <property type="entry name" value="Cyt_P450_sf"/>
</dbReference>
<dbReference type="EMBL" id="JAANQT010000707">
    <property type="protein sequence ID" value="KAG1308957.1"/>
    <property type="molecule type" value="Genomic_DNA"/>
</dbReference>
<dbReference type="InterPro" id="IPR001128">
    <property type="entry name" value="Cyt_P450"/>
</dbReference>
<feature type="binding site" description="axial binding residue" evidence="7">
    <location>
        <position position="450"/>
    </location>
    <ligand>
        <name>heme</name>
        <dbReference type="ChEBI" id="CHEBI:30413"/>
    </ligand>
    <ligandPart>
        <name>Fe</name>
        <dbReference type="ChEBI" id="CHEBI:18248"/>
    </ligandPart>
</feature>
<gene>
    <name evidence="9" type="ORF">G6F64_005674</name>
</gene>
<evidence type="ECO:0000256" key="8">
    <source>
        <dbReference type="RuleBase" id="RU000461"/>
    </source>
</evidence>
<evidence type="ECO:0000256" key="4">
    <source>
        <dbReference type="ARBA" id="ARBA00023002"/>
    </source>
</evidence>
<dbReference type="Gene3D" id="1.10.630.10">
    <property type="entry name" value="Cytochrome P450"/>
    <property type="match status" value="1"/>
</dbReference>
<comment type="caution">
    <text evidence="9">The sequence shown here is derived from an EMBL/GenBank/DDBJ whole genome shotgun (WGS) entry which is preliminary data.</text>
</comment>
<sequence>MEIVESVFKLYHIALENLLPMLHKKHKKSYIGAAISLVFLQQIYSYFRAPKHLRHMPIIPYFPMVKSLLNHELAYNRFKRMILPAIRKNNGIYVVCTDDTYPKSHDMLTKLGSDSPLVQLIGYDNILISNGHIWKNQRKLITPAFHRSMPIKTVSSVIFDLFSAIEKENGTISIAPKMKDFTLDALGLTLFGFDFKALKGDPDEWTKVFRQGIQVAMDPFLNVLSPIYSVLSFIFPEKRRQMKAVIKLNGKIHQMVKQKRTEVMSGAYSDIPENEKDLVVLMLEAERRGEGITSDLQLRNNMALLLLAGHDTTATALSFCFYNIGKNKHVQQRLRKEIISVLGDEPVDIVPTLEQLKEMSYMNLVIQENLRLNEPLNYLIPRVAKKDMVVDDILIPKGTTINFDIYGIHHNPKYWSNPNQFIPERFAKGGEHESHEGLTWLPFGDGSRRCIGMNFSMFQQRLVLTMIIRKYEIDISKDANDRRHVAGFKTKSRGSPKLTFTKRY</sequence>
<dbReference type="OrthoDB" id="1470350at2759"/>
<dbReference type="PANTHER" id="PTHR24291">
    <property type="entry name" value="CYTOCHROME P450 FAMILY 4"/>
    <property type="match status" value="1"/>
</dbReference>
<dbReference type="GO" id="GO:0005506">
    <property type="term" value="F:iron ion binding"/>
    <property type="evidence" value="ECO:0007669"/>
    <property type="project" value="InterPro"/>
</dbReference>
<evidence type="ECO:0000256" key="1">
    <source>
        <dbReference type="ARBA" id="ARBA00010617"/>
    </source>
</evidence>
<accession>A0A9P7BT64</accession>
<keyword evidence="4 8" id="KW-0560">Oxidoreductase</keyword>
<keyword evidence="10" id="KW-1185">Reference proteome</keyword>
<evidence type="ECO:0000256" key="6">
    <source>
        <dbReference type="ARBA" id="ARBA00023033"/>
    </source>
</evidence>
<protein>
    <recommendedName>
        <fullName evidence="11">Cytochrome P450</fullName>
    </recommendedName>
</protein>
<dbReference type="PANTHER" id="PTHR24291:SF50">
    <property type="entry name" value="BIFUNCTIONAL ALBAFLAVENONE MONOOXYGENASE_TERPENE SYNTHASE"/>
    <property type="match status" value="1"/>
</dbReference>
<name>A0A9P7BT64_RHIOR</name>
<dbReference type="PRINTS" id="PR00385">
    <property type="entry name" value="P450"/>
</dbReference>
<dbReference type="InterPro" id="IPR017972">
    <property type="entry name" value="Cyt_P450_CS"/>
</dbReference>
<evidence type="ECO:0000256" key="7">
    <source>
        <dbReference type="PIRSR" id="PIRSR602401-1"/>
    </source>
</evidence>
<dbReference type="GO" id="GO:0004497">
    <property type="term" value="F:monooxygenase activity"/>
    <property type="evidence" value="ECO:0007669"/>
    <property type="project" value="UniProtKB-KW"/>
</dbReference>
<dbReference type="InterPro" id="IPR002401">
    <property type="entry name" value="Cyt_P450_E_grp-I"/>
</dbReference>
<evidence type="ECO:0000313" key="10">
    <source>
        <dbReference type="Proteomes" id="UP000716291"/>
    </source>
</evidence>
<dbReference type="SUPFAM" id="SSF48264">
    <property type="entry name" value="Cytochrome P450"/>
    <property type="match status" value="1"/>
</dbReference>
<dbReference type="PROSITE" id="PS00086">
    <property type="entry name" value="CYTOCHROME_P450"/>
    <property type="match status" value="1"/>
</dbReference>
<dbReference type="GO" id="GO:0020037">
    <property type="term" value="F:heme binding"/>
    <property type="evidence" value="ECO:0007669"/>
    <property type="project" value="InterPro"/>
</dbReference>
<dbReference type="GO" id="GO:0016705">
    <property type="term" value="F:oxidoreductase activity, acting on paired donors, with incorporation or reduction of molecular oxygen"/>
    <property type="evidence" value="ECO:0007669"/>
    <property type="project" value="InterPro"/>
</dbReference>
<dbReference type="PRINTS" id="PR00463">
    <property type="entry name" value="EP450I"/>
</dbReference>
<dbReference type="InterPro" id="IPR050196">
    <property type="entry name" value="Cytochrome_P450_Monoox"/>
</dbReference>
<comment type="cofactor">
    <cofactor evidence="7">
        <name>heme</name>
        <dbReference type="ChEBI" id="CHEBI:30413"/>
    </cofactor>
</comment>
<dbReference type="AlphaFoldDB" id="A0A9P7BT64"/>
<organism evidence="9 10">
    <name type="scientific">Rhizopus oryzae</name>
    <name type="common">Mucormycosis agent</name>
    <name type="synonym">Rhizopus arrhizus var. delemar</name>
    <dbReference type="NCBI Taxonomy" id="64495"/>
    <lineage>
        <taxon>Eukaryota</taxon>
        <taxon>Fungi</taxon>
        <taxon>Fungi incertae sedis</taxon>
        <taxon>Mucoromycota</taxon>
        <taxon>Mucoromycotina</taxon>
        <taxon>Mucoromycetes</taxon>
        <taxon>Mucorales</taxon>
        <taxon>Mucorineae</taxon>
        <taxon>Rhizopodaceae</taxon>
        <taxon>Rhizopus</taxon>
    </lineage>
</organism>
<evidence type="ECO:0000256" key="2">
    <source>
        <dbReference type="ARBA" id="ARBA00022617"/>
    </source>
</evidence>